<dbReference type="PANTHER" id="PTHR41521:SF4">
    <property type="entry name" value="BLR0684 PROTEIN"/>
    <property type="match status" value="1"/>
</dbReference>
<dbReference type="RefSeq" id="WP_344325459.1">
    <property type="nucleotide sequence ID" value="NZ_BAAASZ010000027.1"/>
</dbReference>
<reference evidence="3" key="1">
    <citation type="journal article" date="2019" name="Int. J. Syst. Evol. Microbiol.">
        <title>The Global Catalogue of Microorganisms (GCM) 10K type strain sequencing project: providing services to taxonomists for standard genome sequencing and annotation.</title>
        <authorList>
            <consortium name="The Broad Institute Genomics Platform"/>
            <consortium name="The Broad Institute Genome Sequencing Center for Infectious Disease"/>
            <person name="Wu L."/>
            <person name="Ma J."/>
        </authorList>
    </citation>
    <scope>NUCLEOTIDE SEQUENCE [LARGE SCALE GENOMIC DNA]</scope>
    <source>
        <strain evidence="3">JCM 6305</strain>
    </source>
</reference>
<evidence type="ECO:0000259" key="1">
    <source>
        <dbReference type="Pfam" id="PF07045"/>
    </source>
</evidence>
<keyword evidence="3" id="KW-1185">Reference proteome</keyword>
<sequence>MTACAIAHLRDHPGPPPDVVAYLERIQDTLDPYSGRFLVHGGPMEVREGEWPGSMVMMIEFPGMDEARAWYDSGAHQEILPLRTDHIDGTVVLVEGVGPDHHPSRRIDALRRAAGA</sequence>
<evidence type="ECO:0000313" key="2">
    <source>
        <dbReference type="EMBL" id="GAA2452952.1"/>
    </source>
</evidence>
<dbReference type="InterPro" id="IPR011008">
    <property type="entry name" value="Dimeric_a/b-barrel"/>
</dbReference>
<gene>
    <name evidence="2" type="ORF">GCM10010405_40960</name>
</gene>
<dbReference type="Gene3D" id="3.30.70.100">
    <property type="match status" value="1"/>
</dbReference>
<dbReference type="Pfam" id="PF07045">
    <property type="entry name" value="DUF1330"/>
    <property type="match status" value="1"/>
</dbReference>
<protein>
    <submittedName>
        <fullName evidence="2">DUF1330 domain-containing protein</fullName>
    </submittedName>
</protein>
<proteinExistence type="predicted"/>
<dbReference type="EMBL" id="BAAASZ010000027">
    <property type="protein sequence ID" value="GAA2452952.1"/>
    <property type="molecule type" value="Genomic_DNA"/>
</dbReference>
<accession>A0ABP5XDG4</accession>
<feature type="domain" description="DUF1330" evidence="1">
    <location>
        <begin position="15"/>
        <end position="97"/>
    </location>
</feature>
<comment type="caution">
    <text evidence="2">The sequence shown here is derived from an EMBL/GenBank/DDBJ whole genome shotgun (WGS) entry which is preliminary data.</text>
</comment>
<evidence type="ECO:0000313" key="3">
    <source>
        <dbReference type="Proteomes" id="UP001501638"/>
    </source>
</evidence>
<dbReference type="Proteomes" id="UP001501638">
    <property type="component" value="Unassembled WGS sequence"/>
</dbReference>
<name>A0ABP5XDG4_9ACTN</name>
<dbReference type="PANTHER" id="PTHR41521">
    <property type="match status" value="1"/>
</dbReference>
<dbReference type="InterPro" id="IPR010753">
    <property type="entry name" value="DUF1330"/>
</dbReference>
<dbReference type="SUPFAM" id="SSF54909">
    <property type="entry name" value="Dimeric alpha+beta barrel"/>
    <property type="match status" value="1"/>
</dbReference>
<organism evidence="2 3">
    <name type="scientific">Streptomyces macrosporus</name>
    <dbReference type="NCBI Taxonomy" id="44032"/>
    <lineage>
        <taxon>Bacteria</taxon>
        <taxon>Bacillati</taxon>
        <taxon>Actinomycetota</taxon>
        <taxon>Actinomycetes</taxon>
        <taxon>Kitasatosporales</taxon>
        <taxon>Streptomycetaceae</taxon>
        <taxon>Streptomyces</taxon>
    </lineage>
</organism>